<sequence>MKPADVAERTSHGVDRGAEEGPRSEARPKRQRVLVALNGADTAAAAAAIAMGQLVARTLHEPLHGIFVADTKVAPGDLSRLLGLPTHALDGVVLDVEVGEPVERIVAFTEAHPTAFVIVGAERGRQGGLGIGDLAAHTLERSHAPVIVVRPEERLSLARILVPLDGTPSTASALEPAGALARRAGASLDLVLVGEAQHGPHLEPGAMGAPQYVDQPHHEWPAFSAEFVHRFAKTIGHCPEDVPTRFFLGAGDPADEILRFADVLAADLTVLVWHGLRSEEHGAVFERVLRKATCPVLVLRCG</sequence>
<organism evidence="4 5">
    <name type="scientific">Polyangium fumosum</name>
    <dbReference type="NCBI Taxonomy" id="889272"/>
    <lineage>
        <taxon>Bacteria</taxon>
        <taxon>Pseudomonadati</taxon>
        <taxon>Myxococcota</taxon>
        <taxon>Polyangia</taxon>
        <taxon>Polyangiales</taxon>
        <taxon>Polyangiaceae</taxon>
        <taxon>Polyangium</taxon>
    </lineage>
</organism>
<dbReference type="AlphaFoldDB" id="A0A4U1IYX7"/>
<reference evidence="4 5" key="1">
    <citation type="submission" date="2019-04" db="EMBL/GenBank/DDBJ databases">
        <authorList>
            <person name="Li Y."/>
            <person name="Wang J."/>
        </authorList>
    </citation>
    <scope>NUCLEOTIDE SEQUENCE [LARGE SCALE GENOMIC DNA]</scope>
    <source>
        <strain evidence="4 5">DSM 14668</strain>
    </source>
</reference>
<dbReference type="Proteomes" id="UP000309215">
    <property type="component" value="Unassembled WGS sequence"/>
</dbReference>
<proteinExistence type="inferred from homology"/>
<evidence type="ECO:0000313" key="5">
    <source>
        <dbReference type="Proteomes" id="UP000309215"/>
    </source>
</evidence>
<dbReference type="InterPro" id="IPR006015">
    <property type="entry name" value="Universal_stress_UspA"/>
</dbReference>
<dbReference type="OrthoDB" id="5500752at2"/>
<gene>
    <name evidence="4" type="ORF">E8A74_38395</name>
</gene>
<comment type="similarity">
    <text evidence="1">Belongs to the universal stress protein A family.</text>
</comment>
<protein>
    <submittedName>
        <fullName evidence="4">Universal stress protein</fullName>
    </submittedName>
</protein>
<evidence type="ECO:0000259" key="3">
    <source>
        <dbReference type="Pfam" id="PF00582"/>
    </source>
</evidence>
<evidence type="ECO:0000313" key="4">
    <source>
        <dbReference type="EMBL" id="TKC99292.1"/>
    </source>
</evidence>
<comment type="caution">
    <text evidence="4">The sequence shown here is derived from an EMBL/GenBank/DDBJ whole genome shotgun (WGS) entry which is preliminary data.</text>
</comment>
<dbReference type="PANTHER" id="PTHR46268">
    <property type="entry name" value="STRESS RESPONSE PROTEIN NHAX"/>
    <property type="match status" value="1"/>
</dbReference>
<dbReference type="Pfam" id="PF00582">
    <property type="entry name" value="Usp"/>
    <property type="match status" value="1"/>
</dbReference>
<dbReference type="PANTHER" id="PTHR46268:SF6">
    <property type="entry name" value="UNIVERSAL STRESS PROTEIN UP12"/>
    <property type="match status" value="1"/>
</dbReference>
<dbReference type="CDD" id="cd00293">
    <property type="entry name" value="USP-like"/>
    <property type="match status" value="1"/>
</dbReference>
<feature type="domain" description="UspA" evidence="3">
    <location>
        <begin position="159"/>
        <end position="300"/>
    </location>
</feature>
<keyword evidence="5" id="KW-1185">Reference proteome</keyword>
<accession>A0A4U1IYX7</accession>
<dbReference type="InterPro" id="IPR006016">
    <property type="entry name" value="UspA"/>
</dbReference>
<dbReference type="PRINTS" id="PR01438">
    <property type="entry name" value="UNVRSLSTRESS"/>
</dbReference>
<dbReference type="Gene3D" id="3.40.50.620">
    <property type="entry name" value="HUPs"/>
    <property type="match status" value="1"/>
</dbReference>
<dbReference type="Gene3D" id="3.40.50.12370">
    <property type="match status" value="1"/>
</dbReference>
<dbReference type="InterPro" id="IPR014729">
    <property type="entry name" value="Rossmann-like_a/b/a_fold"/>
</dbReference>
<feature type="compositionally biased region" description="Basic and acidic residues" evidence="2">
    <location>
        <begin position="1"/>
        <end position="28"/>
    </location>
</feature>
<evidence type="ECO:0000256" key="2">
    <source>
        <dbReference type="SAM" id="MobiDB-lite"/>
    </source>
</evidence>
<evidence type="ECO:0000256" key="1">
    <source>
        <dbReference type="ARBA" id="ARBA00008791"/>
    </source>
</evidence>
<dbReference type="RefSeq" id="WP_136934081.1">
    <property type="nucleotide sequence ID" value="NZ_SSMQ01000058.1"/>
</dbReference>
<dbReference type="SUPFAM" id="SSF52402">
    <property type="entry name" value="Adenine nucleotide alpha hydrolases-like"/>
    <property type="match status" value="2"/>
</dbReference>
<name>A0A4U1IYX7_9BACT</name>
<dbReference type="EMBL" id="SSMQ01000058">
    <property type="protein sequence ID" value="TKC99292.1"/>
    <property type="molecule type" value="Genomic_DNA"/>
</dbReference>
<feature type="region of interest" description="Disordered" evidence="2">
    <location>
        <begin position="1"/>
        <end position="30"/>
    </location>
</feature>